<dbReference type="InterPro" id="IPR020846">
    <property type="entry name" value="MFS_dom"/>
</dbReference>
<feature type="domain" description="Major facilitator superfamily (MFS) profile" evidence="8">
    <location>
        <begin position="18"/>
        <end position="460"/>
    </location>
</feature>
<proteinExistence type="inferred from homology"/>
<organism evidence="9 10">
    <name type="scientific">Frankliniella occidentalis</name>
    <name type="common">Western flower thrips</name>
    <name type="synonym">Euthrips occidentalis</name>
    <dbReference type="NCBI Taxonomy" id="133901"/>
    <lineage>
        <taxon>Eukaryota</taxon>
        <taxon>Metazoa</taxon>
        <taxon>Ecdysozoa</taxon>
        <taxon>Arthropoda</taxon>
        <taxon>Hexapoda</taxon>
        <taxon>Insecta</taxon>
        <taxon>Pterygota</taxon>
        <taxon>Neoptera</taxon>
        <taxon>Paraneoptera</taxon>
        <taxon>Thysanoptera</taxon>
        <taxon>Terebrantia</taxon>
        <taxon>Thripoidea</taxon>
        <taxon>Thripidae</taxon>
        <taxon>Frankliniella</taxon>
    </lineage>
</organism>
<dbReference type="SUPFAM" id="SSF103473">
    <property type="entry name" value="MFS general substrate transporter"/>
    <property type="match status" value="1"/>
</dbReference>
<evidence type="ECO:0000256" key="1">
    <source>
        <dbReference type="ARBA" id="ARBA00004141"/>
    </source>
</evidence>
<keyword evidence="3 7" id="KW-0812">Transmembrane</keyword>
<keyword evidence="2" id="KW-0813">Transport</keyword>
<dbReference type="GO" id="GO:0022857">
    <property type="term" value="F:transmembrane transporter activity"/>
    <property type="evidence" value="ECO:0007669"/>
    <property type="project" value="InterPro"/>
</dbReference>
<feature type="transmembrane region" description="Helical" evidence="7">
    <location>
        <begin position="344"/>
        <end position="366"/>
    </location>
</feature>
<feature type="transmembrane region" description="Helical" evidence="7">
    <location>
        <begin position="224"/>
        <end position="244"/>
    </location>
</feature>
<dbReference type="InterPro" id="IPR036259">
    <property type="entry name" value="MFS_trans_sf"/>
</dbReference>
<dbReference type="KEGG" id="foc:113207261"/>
<keyword evidence="4 7" id="KW-1133">Transmembrane helix</keyword>
<dbReference type="Proteomes" id="UP000504606">
    <property type="component" value="Unplaced"/>
</dbReference>
<evidence type="ECO:0000256" key="2">
    <source>
        <dbReference type="ARBA" id="ARBA00022448"/>
    </source>
</evidence>
<reference evidence="10" key="1">
    <citation type="submission" date="2025-08" db="UniProtKB">
        <authorList>
            <consortium name="RefSeq"/>
        </authorList>
    </citation>
    <scope>IDENTIFICATION</scope>
    <source>
        <tissue evidence="10">Whole organism</tissue>
    </source>
</reference>
<keyword evidence="5 7" id="KW-0472">Membrane</keyword>
<sequence length="492" mass="53837">MVHSPLIDKLKSFYEPYVLFIVSVGYVVGELGHYLIGVTTKYTARDLEYGDIGCLFNSTTLGVTDIPAECYTANSSDSCQALAVNGSTYCEWDRNGLGIDYQVIAGPAFILVFTFMGVILGIAADRFNRARILSVCSIIFSVAIILTGAVKEYWHLVLLRILLAAGESACNPMATGILSDIFPEEKRGLVMAIFNWGIYGGYGIAFPVGRYVTEMNAWGLGWRVPYYGAGVVSLIIAVLMTVSLREPERKAIGEESTKQAGEPEVPTWKVLLQPRIVLLCIAASIRHCGGMTFAYNCDLYYREYFPDYDLGWWLFAVTIVIGSIGVVVGGVVSDKIVAKMGVRSRVACLAISQLISTPFAFCSVYLSPVGAMVTLGISYFFAEMWFGIVFAILVEITPLACRSTAVGVFLFVMNNVGGNLPILVEPVSKAIGYRESLYIFYAGFYLLSSVLFFFTMFLMDGPKRAPRDTGHDNPAATLEMVANGHGARTLRV</sequence>
<dbReference type="CDD" id="cd17328">
    <property type="entry name" value="MFS_spinster_like"/>
    <property type="match status" value="1"/>
</dbReference>
<dbReference type="InterPro" id="IPR044770">
    <property type="entry name" value="MFS_spinster-like"/>
</dbReference>
<feature type="transmembrane region" description="Helical" evidence="7">
    <location>
        <begin position="436"/>
        <end position="458"/>
    </location>
</feature>
<evidence type="ECO:0000313" key="9">
    <source>
        <dbReference type="Proteomes" id="UP000504606"/>
    </source>
</evidence>
<gene>
    <name evidence="10" type="primary">LOC113207261</name>
</gene>
<evidence type="ECO:0000259" key="8">
    <source>
        <dbReference type="PROSITE" id="PS50850"/>
    </source>
</evidence>
<feature type="transmembrane region" description="Helical" evidence="7">
    <location>
        <begin position="310"/>
        <end position="332"/>
    </location>
</feature>
<comment type="similarity">
    <text evidence="6">Belongs to the major facilitator superfamily. Spinster (TC 2.A.1.49) family.</text>
</comment>
<protein>
    <submittedName>
        <fullName evidence="10">D-xylose transporter-like</fullName>
    </submittedName>
</protein>
<dbReference type="PROSITE" id="PS50850">
    <property type="entry name" value="MFS"/>
    <property type="match status" value="1"/>
</dbReference>
<evidence type="ECO:0000256" key="6">
    <source>
        <dbReference type="ARBA" id="ARBA00024338"/>
    </source>
</evidence>
<evidence type="ECO:0000256" key="3">
    <source>
        <dbReference type="ARBA" id="ARBA00022692"/>
    </source>
</evidence>
<evidence type="ECO:0000256" key="4">
    <source>
        <dbReference type="ARBA" id="ARBA00022989"/>
    </source>
</evidence>
<feature type="transmembrane region" description="Helical" evidence="7">
    <location>
        <begin position="101"/>
        <end position="123"/>
    </location>
</feature>
<feature type="transmembrane region" description="Helical" evidence="7">
    <location>
        <begin position="406"/>
        <end position="424"/>
    </location>
</feature>
<evidence type="ECO:0000256" key="5">
    <source>
        <dbReference type="ARBA" id="ARBA00023136"/>
    </source>
</evidence>
<comment type="subcellular location">
    <subcellularLocation>
        <location evidence="1">Membrane</location>
        <topology evidence="1">Multi-pass membrane protein</topology>
    </subcellularLocation>
</comment>
<dbReference type="Pfam" id="PF07690">
    <property type="entry name" value="MFS_1"/>
    <property type="match status" value="1"/>
</dbReference>
<name>A0A9C6TWM2_FRAOC</name>
<feature type="transmembrane region" description="Helical" evidence="7">
    <location>
        <begin position="372"/>
        <end position="394"/>
    </location>
</feature>
<feature type="transmembrane region" description="Helical" evidence="7">
    <location>
        <begin position="17"/>
        <end position="36"/>
    </location>
</feature>
<dbReference type="GO" id="GO:0016020">
    <property type="term" value="C:membrane"/>
    <property type="evidence" value="ECO:0007669"/>
    <property type="project" value="UniProtKB-SubCell"/>
</dbReference>
<dbReference type="Gene3D" id="1.20.1250.20">
    <property type="entry name" value="MFS general substrate transporter like domains"/>
    <property type="match status" value="1"/>
</dbReference>
<dbReference type="AlphaFoldDB" id="A0A9C6TWM2"/>
<dbReference type="RefSeq" id="XP_052123716.1">
    <property type="nucleotide sequence ID" value="XM_052267756.1"/>
</dbReference>
<feature type="transmembrane region" description="Helical" evidence="7">
    <location>
        <begin position="130"/>
        <end position="150"/>
    </location>
</feature>
<feature type="transmembrane region" description="Helical" evidence="7">
    <location>
        <begin position="189"/>
        <end position="212"/>
    </location>
</feature>
<dbReference type="PANTHER" id="PTHR23505:SF96">
    <property type="entry name" value="LP14756P"/>
    <property type="match status" value="1"/>
</dbReference>
<dbReference type="OrthoDB" id="3639251at2759"/>
<evidence type="ECO:0000256" key="7">
    <source>
        <dbReference type="SAM" id="Phobius"/>
    </source>
</evidence>
<dbReference type="PANTHER" id="PTHR23505">
    <property type="entry name" value="SPINSTER"/>
    <property type="match status" value="1"/>
</dbReference>
<accession>A0A9C6TWM2</accession>
<dbReference type="InterPro" id="IPR011701">
    <property type="entry name" value="MFS"/>
</dbReference>
<evidence type="ECO:0000313" key="10">
    <source>
        <dbReference type="RefSeq" id="XP_052123716.1"/>
    </source>
</evidence>
<keyword evidence="9" id="KW-1185">Reference proteome</keyword>
<dbReference type="GeneID" id="113207261"/>